<accession>A0ABX2CCJ5</accession>
<dbReference type="Gene3D" id="3.10.450.50">
    <property type="match status" value="1"/>
</dbReference>
<dbReference type="Proteomes" id="UP000886476">
    <property type="component" value="Unassembled WGS sequence"/>
</dbReference>
<keyword evidence="3" id="KW-1185">Reference proteome</keyword>
<protein>
    <submittedName>
        <fullName evidence="2">Nuclear transport factor 2 family protein</fullName>
    </submittedName>
</protein>
<sequence length="132" mass="14701">MTMTGLDGWYGYMRSHDLGALRELLHPDAVFESPVVHTPQRGRDITFKYLASAEKVLGGPGFKYVGEWRNATGAVLEFENEIEGIKLNGVDIITFDDAGLITHFKVMVRPLKAINLLHRLMGEQLAAMTKPS</sequence>
<dbReference type="RefSeq" id="WP_172110263.1">
    <property type="nucleotide sequence ID" value="NZ_JABFDM010000019.1"/>
</dbReference>
<comment type="caution">
    <text evidence="2">The sequence shown here is derived from an EMBL/GenBank/DDBJ whole genome shotgun (WGS) entry which is preliminary data.</text>
</comment>
<dbReference type="SUPFAM" id="SSF54427">
    <property type="entry name" value="NTF2-like"/>
    <property type="match status" value="1"/>
</dbReference>
<gene>
    <name evidence="2" type="ORF">HL667_09335</name>
</gene>
<dbReference type="Pfam" id="PF12680">
    <property type="entry name" value="SnoaL_2"/>
    <property type="match status" value="1"/>
</dbReference>
<dbReference type="EMBL" id="JABFDN010000002">
    <property type="protein sequence ID" value="NPU65195.1"/>
    <property type="molecule type" value="Genomic_DNA"/>
</dbReference>
<reference evidence="2" key="1">
    <citation type="submission" date="2020-05" db="EMBL/GenBank/DDBJ databases">
        <title>Nod-independent and nitrogen-fixing Bradyrhizobium aeschynomene sp. nov. isolated from nodules of Aeschynomene indica.</title>
        <authorList>
            <person name="Zhang Z."/>
        </authorList>
    </citation>
    <scope>NUCLEOTIDE SEQUENCE</scope>
    <source>
        <strain evidence="2">83012</strain>
    </source>
</reference>
<feature type="domain" description="SnoaL-like" evidence="1">
    <location>
        <begin position="9"/>
        <end position="103"/>
    </location>
</feature>
<organism evidence="2 3">
    <name type="scientific">Bradyrhizobium aeschynomenes</name>
    <dbReference type="NCBI Taxonomy" id="2734909"/>
    <lineage>
        <taxon>Bacteria</taxon>
        <taxon>Pseudomonadati</taxon>
        <taxon>Pseudomonadota</taxon>
        <taxon>Alphaproteobacteria</taxon>
        <taxon>Hyphomicrobiales</taxon>
        <taxon>Nitrobacteraceae</taxon>
        <taxon>Bradyrhizobium</taxon>
    </lineage>
</organism>
<evidence type="ECO:0000313" key="3">
    <source>
        <dbReference type="Proteomes" id="UP000886476"/>
    </source>
</evidence>
<proteinExistence type="predicted"/>
<evidence type="ECO:0000313" key="2">
    <source>
        <dbReference type="EMBL" id="NPU65195.1"/>
    </source>
</evidence>
<dbReference type="InterPro" id="IPR037401">
    <property type="entry name" value="SnoaL-like"/>
</dbReference>
<name>A0ABX2CCJ5_9BRAD</name>
<evidence type="ECO:0000259" key="1">
    <source>
        <dbReference type="Pfam" id="PF12680"/>
    </source>
</evidence>
<dbReference type="InterPro" id="IPR032710">
    <property type="entry name" value="NTF2-like_dom_sf"/>
</dbReference>